<keyword evidence="10" id="KW-1185">Reference proteome</keyword>
<feature type="domain" description="RecX third three-helical" evidence="7">
    <location>
        <begin position="100"/>
        <end position="143"/>
    </location>
</feature>
<dbReference type="InterPro" id="IPR053926">
    <property type="entry name" value="RecX_HTH_1st"/>
</dbReference>
<sequence length="158" mass="18249">MAKPTISLKSRALRYLSMREHSRMELSRKLSRYIQEGDNVEVLLDWLEASKFLSQERFSESLVHRRAARYGNSRIVMELKSHGINAEAINSLKTQLADGEVARAREVWQRKFGHQPVDANERMKQMRFLLQRGFSHRAIQAAIKSGGDDIDFDEDETG</sequence>
<dbReference type="Pfam" id="PF21981">
    <property type="entry name" value="RecX_HTH3"/>
    <property type="match status" value="1"/>
</dbReference>
<dbReference type="InterPro" id="IPR036388">
    <property type="entry name" value="WH-like_DNA-bd_sf"/>
</dbReference>
<evidence type="ECO:0000256" key="3">
    <source>
        <dbReference type="ARBA" id="ARBA00018111"/>
    </source>
</evidence>
<comment type="caution">
    <text evidence="9">The sequence shown here is derived from an EMBL/GenBank/DDBJ whole genome shotgun (WGS) entry which is preliminary data.</text>
</comment>
<protein>
    <recommendedName>
        <fullName evidence="3 5">Regulatory protein RecX</fullName>
    </recommendedName>
</protein>
<dbReference type="PANTHER" id="PTHR33602:SF1">
    <property type="entry name" value="REGULATORY PROTEIN RECX FAMILY PROTEIN"/>
    <property type="match status" value="1"/>
</dbReference>
<dbReference type="InterPro" id="IPR053925">
    <property type="entry name" value="RecX_HTH_3rd"/>
</dbReference>
<evidence type="ECO:0000259" key="7">
    <source>
        <dbReference type="Pfam" id="PF21981"/>
    </source>
</evidence>
<comment type="function">
    <text evidence="5">Modulates RecA activity.</text>
</comment>
<dbReference type="EMBL" id="JACHHQ010000007">
    <property type="protein sequence ID" value="MBB5201421.1"/>
    <property type="molecule type" value="Genomic_DNA"/>
</dbReference>
<keyword evidence="4 5" id="KW-0963">Cytoplasm</keyword>
<name>A0A840RY16_9BURK</name>
<accession>A0A840RY16</accession>
<reference evidence="9 10" key="1">
    <citation type="submission" date="2020-08" db="EMBL/GenBank/DDBJ databases">
        <title>Genomic Encyclopedia of Type Strains, Phase IV (KMG-IV): sequencing the most valuable type-strain genomes for metagenomic binning, comparative biology and taxonomic classification.</title>
        <authorList>
            <person name="Goeker M."/>
        </authorList>
    </citation>
    <scope>NUCLEOTIDE SEQUENCE [LARGE SCALE GENOMIC DNA]</scope>
    <source>
        <strain evidence="9 10">DSM 23240</strain>
    </source>
</reference>
<dbReference type="RefSeq" id="WP_168053784.1">
    <property type="nucleotide sequence ID" value="NZ_JAAOZT010000003.1"/>
</dbReference>
<evidence type="ECO:0000313" key="10">
    <source>
        <dbReference type="Proteomes" id="UP000571084"/>
    </source>
</evidence>
<dbReference type="GO" id="GO:0006282">
    <property type="term" value="P:regulation of DNA repair"/>
    <property type="evidence" value="ECO:0007669"/>
    <property type="project" value="UniProtKB-UniRule"/>
</dbReference>
<dbReference type="Gene3D" id="1.10.10.10">
    <property type="entry name" value="Winged helix-like DNA-binding domain superfamily/Winged helix DNA-binding domain"/>
    <property type="match status" value="3"/>
</dbReference>
<dbReference type="NCBIfam" id="NF001055">
    <property type="entry name" value="PRK00117.2-5"/>
    <property type="match status" value="1"/>
</dbReference>
<dbReference type="PANTHER" id="PTHR33602">
    <property type="entry name" value="REGULATORY PROTEIN RECX FAMILY PROTEIN"/>
    <property type="match status" value="1"/>
</dbReference>
<dbReference type="Pfam" id="PF21982">
    <property type="entry name" value="RecX_HTH1"/>
    <property type="match status" value="1"/>
</dbReference>
<evidence type="ECO:0000313" key="9">
    <source>
        <dbReference type="EMBL" id="MBB5201421.1"/>
    </source>
</evidence>
<proteinExistence type="inferred from homology"/>
<dbReference type="GO" id="GO:0005737">
    <property type="term" value="C:cytoplasm"/>
    <property type="evidence" value="ECO:0007669"/>
    <property type="project" value="UniProtKB-SubCell"/>
</dbReference>
<dbReference type="InterPro" id="IPR003783">
    <property type="entry name" value="Regulatory_RecX"/>
</dbReference>
<comment type="similarity">
    <text evidence="2 5">Belongs to the RecX family.</text>
</comment>
<dbReference type="AlphaFoldDB" id="A0A840RY16"/>
<evidence type="ECO:0000259" key="8">
    <source>
        <dbReference type="Pfam" id="PF21982"/>
    </source>
</evidence>
<feature type="domain" description="RecX second three-helical" evidence="6">
    <location>
        <begin position="56"/>
        <end position="90"/>
    </location>
</feature>
<evidence type="ECO:0000256" key="4">
    <source>
        <dbReference type="ARBA" id="ARBA00022490"/>
    </source>
</evidence>
<dbReference type="InterPro" id="IPR053924">
    <property type="entry name" value="RecX_HTH_2nd"/>
</dbReference>
<evidence type="ECO:0000256" key="5">
    <source>
        <dbReference type="HAMAP-Rule" id="MF_01114"/>
    </source>
</evidence>
<evidence type="ECO:0000259" key="6">
    <source>
        <dbReference type="Pfam" id="PF02631"/>
    </source>
</evidence>
<feature type="domain" description="RecX first three-helical" evidence="8">
    <location>
        <begin position="9"/>
        <end position="32"/>
    </location>
</feature>
<evidence type="ECO:0000256" key="2">
    <source>
        <dbReference type="ARBA" id="ARBA00009695"/>
    </source>
</evidence>
<comment type="subcellular location">
    <subcellularLocation>
        <location evidence="1 5">Cytoplasm</location>
    </subcellularLocation>
</comment>
<organism evidence="9 10">
    <name type="scientific">Glaciimonas immobilis</name>
    <dbReference type="NCBI Taxonomy" id="728004"/>
    <lineage>
        <taxon>Bacteria</taxon>
        <taxon>Pseudomonadati</taxon>
        <taxon>Pseudomonadota</taxon>
        <taxon>Betaproteobacteria</taxon>
        <taxon>Burkholderiales</taxon>
        <taxon>Oxalobacteraceae</taxon>
        <taxon>Glaciimonas</taxon>
    </lineage>
</organism>
<gene>
    <name evidence="5" type="primary">recX</name>
    <name evidence="9" type="ORF">HNR39_003274</name>
</gene>
<dbReference type="HAMAP" id="MF_01114">
    <property type="entry name" value="RecX"/>
    <property type="match status" value="1"/>
</dbReference>
<dbReference type="Proteomes" id="UP000571084">
    <property type="component" value="Unassembled WGS sequence"/>
</dbReference>
<evidence type="ECO:0000256" key="1">
    <source>
        <dbReference type="ARBA" id="ARBA00004496"/>
    </source>
</evidence>
<dbReference type="Pfam" id="PF02631">
    <property type="entry name" value="RecX_HTH2"/>
    <property type="match status" value="1"/>
</dbReference>